<keyword evidence="4" id="KW-1185">Reference proteome</keyword>
<evidence type="ECO:0000313" key="4">
    <source>
        <dbReference type="Proteomes" id="UP000609879"/>
    </source>
</evidence>
<comment type="caution">
    <text evidence="3">The sequence shown here is derived from an EMBL/GenBank/DDBJ whole genome shotgun (WGS) entry which is preliminary data.</text>
</comment>
<dbReference type="NCBIfam" id="TIGR00026">
    <property type="entry name" value="hi_GC_TIGR00026"/>
    <property type="match status" value="1"/>
</dbReference>
<accession>A0ABQ3YEF6</accession>
<dbReference type="Proteomes" id="UP000609879">
    <property type="component" value="Unassembled WGS sequence"/>
</dbReference>
<dbReference type="EMBL" id="BOMI01000146">
    <property type="protein sequence ID" value="GID78396.1"/>
    <property type="molecule type" value="Genomic_DNA"/>
</dbReference>
<evidence type="ECO:0000256" key="1">
    <source>
        <dbReference type="ARBA" id="ARBA00008710"/>
    </source>
</evidence>
<comment type="similarity">
    <text evidence="1">Belongs to the F420H(2)-dependent quinone reductase family.</text>
</comment>
<dbReference type="PANTHER" id="PTHR39428:SF1">
    <property type="entry name" value="F420H(2)-DEPENDENT QUINONE REDUCTASE RV1261C"/>
    <property type="match status" value="1"/>
</dbReference>
<dbReference type="PANTHER" id="PTHR39428">
    <property type="entry name" value="F420H(2)-DEPENDENT QUINONE REDUCTASE RV1261C"/>
    <property type="match status" value="1"/>
</dbReference>
<reference evidence="3 4" key="1">
    <citation type="submission" date="2021-01" db="EMBL/GenBank/DDBJ databases">
        <title>Whole genome shotgun sequence of Actinoplanes deccanensis NBRC 13994.</title>
        <authorList>
            <person name="Komaki H."/>
            <person name="Tamura T."/>
        </authorList>
    </citation>
    <scope>NUCLEOTIDE SEQUENCE [LARGE SCALE GENOMIC DNA]</scope>
    <source>
        <strain evidence="3 4">NBRC 13994</strain>
    </source>
</reference>
<name>A0ABQ3YEF6_9ACTN</name>
<gene>
    <name evidence="3" type="ORF">Ade02nite_70370</name>
</gene>
<evidence type="ECO:0008006" key="5">
    <source>
        <dbReference type="Google" id="ProtNLM"/>
    </source>
</evidence>
<proteinExistence type="inferred from homology"/>
<dbReference type="InterPro" id="IPR004378">
    <property type="entry name" value="F420H2_quin_Rdtase"/>
</dbReference>
<evidence type="ECO:0000256" key="2">
    <source>
        <dbReference type="ARBA" id="ARBA00049106"/>
    </source>
</evidence>
<comment type="catalytic activity">
    <reaction evidence="2">
        <text>oxidized coenzyme F420-(gamma-L-Glu)(n) + a quinol + H(+) = reduced coenzyme F420-(gamma-L-Glu)(n) + a quinone</text>
        <dbReference type="Rhea" id="RHEA:39663"/>
        <dbReference type="Rhea" id="RHEA-COMP:12939"/>
        <dbReference type="Rhea" id="RHEA-COMP:14378"/>
        <dbReference type="ChEBI" id="CHEBI:15378"/>
        <dbReference type="ChEBI" id="CHEBI:24646"/>
        <dbReference type="ChEBI" id="CHEBI:132124"/>
        <dbReference type="ChEBI" id="CHEBI:133980"/>
        <dbReference type="ChEBI" id="CHEBI:139511"/>
    </reaction>
</comment>
<evidence type="ECO:0000313" key="3">
    <source>
        <dbReference type="EMBL" id="GID78396.1"/>
    </source>
</evidence>
<dbReference type="RefSeq" id="WP_203773281.1">
    <property type="nucleotide sequence ID" value="NZ_BAAABO010000038.1"/>
</dbReference>
<dbReference type="Gene3D" id="2.30.110.10">
    <property type="entry name" value="Electron Transport, Fmn-binding Protein, Chain A"/>
    <property type="match status" value="1"/>
</dbReference>
<dbReference type="InterPro" id="IPR012349">
    <property type="entry name" value="Split_barrel_FMN-bd"/>
</dbReference>
<sequence length="157" mass="17623">MTKGARVPPRWIVTTAWRVHRGLYKASGGRFGLRRPRPGRFGMFRLTTTGRRSGRERAVILAYIEDGPAIVTLAMNGWGAGEPAWWLNLRAHPGAHARTPDGTRAVTGREARGAERDRLWQRWREVDPRLDDFAALRGAETAVVILEDRAGRPPGHR</sequence>
<organism evidence="3 4">
    <name type="scientific">Paractinoplanes deccanensis</name>
    <dbReference type="NCBI Taxonomy" id="113561"/>
    <lineage>
        <taxon>Bacteria</taxon>
        <taxon>Bacillati</taxon>
        <taxon>Actinomycetota</taxon>
        <taxon>Actinomycetes</taxon>
        <taxon>Micromonosporales</taxon>
        <taxon>Micromonosporaceae</taxon>
        <taxon>Paractinoplanes</taxon>
    </lineage>
</organism>
<protein>
    <recommendedName>
        <fullName evidence="5">Nitroreductase family deazaflavin-dependent oxidoreductase</fullName>
    </recommendedName>
</protein>
<dbReference type="Pfam" id="PF04075">
    <property type="entry name" value="F420H2_quin_red"/>
    <property type="match status" value="1"/>
</dbReference>